<dbReference type="InterPro" id="IPR036396">
    <property type="entry name" value="Cyt_P450_sf"/>
</dbReference>
<dbReference type="GO" id="GO:0020037">
    <property type="term" value="F:heme binding"/>
    <property type="evidence" value="ECO:0007669"/>
    <property type="project" value="InterPro"/>
</dbReference>
<reference evidence="7" key="1">
    <citation type="submission" date="2017-07" db="EMBL/GenBank/DDBJ databases">
        <title>Taro Niue Genome Assembly and Annotation.</title>
        <authorList>
            <person name="Atibalentja N."/>
            <person name="Keating K."/>
            <person name="Fields C.J."/>
        </authorList>
    </citation>
    <scope>NUCLEOTIDE SEQUENCE</scope>
    <source>
        <strain evidence="7">Niue_2</strain>
        <tissue evidence="7">Leaf</tissue>
    </source>
</reference>
<dbReference type="PRINTS" id="PR00463">
    <property type="entry name" value="EP450I"/>
</dbReference>
<keyword evidence="6" id="KW-1133">Transmembrane helix</keyword>
<evidence type="ECO:0008006" key="9">
    <source>
        <dbReference type="Google" id="ProtNLM"/>
    </source>
</evidence>
<keyword evidence="8" id="KW-1185">Reference proteome</keyword>
<dbReference type="SUPFAM" id="SSF48264">
    <property type="entry name" value="Cytochrome P450"/>
    <property type="match status" value="1"/>
</dbReference>
<dbReference type="CDD" id="cd11064">
    <property type="entry name" value="CYP86A"/>
    <property type="match status" value="1"/>
</dbReference>
<dbReference type="EMBL" id="NMUH01000898">
    <property type="protein sequence ID" value="MQL86415.1"/>
    <property type="molecule type" value="Genomic_DNA"/>
</dbReference>
<proteinExistence type="inferred from homology"/>
<keyword evidence="5" id="KW-0349">Heme</keyword>
<gene>
    <name evidence="7" type="ORF">Taro_018959</name>
</gene>
<evidence type="ECO:0000256" key="2">
    <source>
        <dbReference type="ARBA" id="ARBA00022723"/>
    </source>
</evidence>
<comment type="cofactor">
    <cofactor evidence="5">
        <name>heme</name>
        <dbReference type="ChEBI" id="CHEBI:30413"/>
    </cofactor>
</comment>
<keyword evidence="4 5" id="KW-0408">Iron</keyword>
<dbReference type="AlphaFoldDB" id="A0A843US32"/>
<dbReference type="GO" id="GO:0004497">
    <property type="term" value="F:monooxygenase activity"/>
    <property type="evidence" value="ECO:0007669"/>
    <property type="project" value="InterPro"/>
</dbReference>
<dbReference type="GO" id="GO:0005506">
    <property type="term" value="F:iron ion binding"/>
    <property type="evidence" value="ECO:0007669"/>
    <property type="project" value="InterPro"/>
</dbReference>
<evidence type="ECO:0000313" key="7">
    <source>
        <dbReference type="EMBL" id="MQL86415.1"/>
    </source>
</evidence>
<feature type="transmembrane region" description="Helical" evidence="6">
    <location>
        <begin position="12"/>
        <end position="30"/>
    </location>
</feature>
<dbReference type="Pfam" id="PF00067">
    <property type="entry name" value="p450"/>
    <property type="match status" value="1"/>
</dbReference>
<evidence type="ECO:0000256" key="6">
    <source>
        <dbReference type="SAM" id="Phobius"/>
    </source>
</evidence>
<name>A0A843US32_COLES</name>
<evidence type="ECO:0000256" key="5">
    <source>
        <dbReference type="PIRSR" id="PIRSR602401-1"/>
    </source>
</evidence>
<keyword evidence="6" id="KW-0812">Transmembrane</keyword>
<evidence type="ECO:0000256" key="3">
    <source>
        <dbReference type="ARBA" id="ARBA00023002"/>
    </source>
</evidence>
<dbReference type="GO" id="GO:0016705">
    <property type="term" value="F:oxidoreductase activity, acting on paired donors, with incorporation or reduction of molecular oxygen"/>
    <property type="evidence" value="ECO:0007669"/>
    <property type="project" value="InterPro"/>
</dbReference>
<dbReference type="PANTHER" id="PTHR24296">
    <property type="entry name" value="CYTOCHROME P450"/>
    <property type="match status" value="1"/>
</dbReference>
<feature type="binding site" description="axial binding residue" evidence="5">
    <location>
        <position position="464"/>
    </location>
    <ligand>
        <name>heme</name>
        <dbReference type="ChEBI" id="CHEBI:30413"/>
    </ligand>
    <ligandPart>
        <name>Fe</name>
        <dbReference type="ChEBI" id="CHEBI:18248"/>
    </ligandPart>
</feature>
<evidence type="ECO:0000256" key="4">
    <source>
        <dbReference type="ARBA" id="ARBA00023004"/>
    </source>
</evidence>
<dbReference type="InterPro" id="IPR002401">
    <property type="entry name" value="Cyt_P450_E_grp-I"/>
</dbReference>
<dbReference type="Proteomes" id="UP000652761">
    <property type="component" value="Unassembled WGS sequence"/>
</dbReference>
<dbReference type="InterPro" id="IPR001128">
    <property type="entry name" value="Cyt_P450"/>
</dbReference>
<dbReference type="OrthoDB" id="1470350at2759"/>
<keyword evidence="3" id="KW-0560">Oxidoreductase</keyword>
<accession>A0A843US32</accession>
<evidence type="ECO:0000313" key="8">
    <source>
        <dbReference type="Proteomes" id="UP000652761"/>
    </source>
</evidence>
<keyword evidence="2 5" id="KW-0479">Metal-binding</keyword>
<comment type="caution">
    <text evidence="7">The sequence shown here is derived from an EMBL/GenBank/DDBJ whole genome shotgun (WGS) entry which is preliminary data.</text>
</comment>
<dbReference type="PRINTS" id="PR00385">
    <property type="entry name" value="P450"/>
</dbReference>
<protein>
    <recommendedName>
        <fullName evidence="9">Cytochrome P450 704C1</fullName>
    </recommendedName>
</protein>
<keyword evidence="6" id="KW-0472">Membrane</keyword>
<comment type="similarity">
    <text evidence="1">Belongs to the cytochrome P450 family.</text>
</comment>
<organism evidence="7 8">
    <name type="scientific">Colocasia esculenta</name>
    <name type="common">Wild taro</name>
    <name type="synonym">Arum esculentum</name>
    <dbReference type="NCBI Taxonomy" id="4460"/>
    <lineage>
        <taxon>Eukaryota</taxon>
        <taxon>Viridiplantae</taxon>
        <taxon>Streptophyta</taxon>
        <taxon>Embryophyta</taxon>
        <taxon>Tracheophyta</taxon>
        <taxon>Spermatophyta</taxon>
        <taxon>Magnoliopsida</taxon>
        <taxon>Liliopsida</taxon>
        <taxon>Araceae</taxon>
        <taxon>Aroideae</taxon>
        <taxon>Colocasieae</taxon>
        <taxon>Colocasia</taxon>
    </lineage>
</organism>
<sequence length="517" mass="59588">MDLLDAAHHPVSLVAAALCLLVLLTCRVLLRRLQLRGGGWPSRGRWGLRPPVAGTILHMLKNFPRLYDYMTEFSRRYRTFRMIGFFRSHIYTVDPANVEYVLKSNFHNYGKGPYLYDILKDLLGDGIFAVDGEKWNHQRKVASHAFSTRVLRDYSSVVFRKNATKVAQIISDYATSQQMFDVQGLLMKAAMDSIFEVGFGENLDILSGSREDAYAFAKAFDDASSLTLKRCFDLSWKMKRLLNVGSEAALKRNVKVIDGFVYKVIRRRREQMATRYQSDLMKRADMLSRFLMDSELGAAESRDDKYLRDITLSFILAGKDTTASTLSWFLYMLCKHPVVQEKIVQEVEEATETSRHSPFMQNFTEEALNRMQYLHAALTETLRLHPIVPMDAKFCFSDDVLPDGFTVKGGDMVDYQPYPMGRMEALWGADAEEFRPERWLDEDGKFQPESPFKFTAFQSGPRICLGKEFAYRQMKILGATLLHRFTFRLSDEKKVVHYTTMLTLQIEGGLHIRAYHR</sequence>
<evidence type="ECO:0000256" key="1">
    <source>
        <dbReference type="ARBA" id="ARBA00010617"/>
    </source>
</evidence>
<dbReference type="Gene3D" id="1.10.630.10">
    <property type="entry name" value="Cytochrome P450"/>
    <property type="match status" value="1"/>
</dbReference>